<sequence>MHDSRSIIIVGTGGHAKVVLDMVNSMGLHCIAATTADQLITAWRNLPVITDEQLLADYLPTDVELVMGLGFIPGNNTRQQLYDFFKSKGFNFKTLCHPTACISPSAQLAEGVQVMAGVIIQADAHCADNVIINTGARIDHDTCIGAHSHVAPGAVLCGGVNVGRCVFIGAAATVIQSVTIGDDAVLAAGATIVTDVITGKTVRGCPAR</sequence>
<dbReference type="InterPro" id="IPR050179">
    <property type="entry name" value="Trans_hexapeptide_repeat"/>
</dbReference>
<accession>A0A486XYC2</accession>
<dbReference type="PROSITE" id="PS00101">
    <property type="entry name" value="HEXAPEP_TRANSFERASES"/>
    <property type="match status" value="1"/>
</dbReference>
<dbReference type="InterPro" id="IPR011004">
    <property type="entry name" value="Trimer_LpxA-like_sf"/>
</dbReference>
<evidence type="ECO:0000256" key="5">
    <source>
        <dbReference type="PIRSR" id="PIRSR620019-2"/>
    </source>
</evidence>
<gene>
    <name evidence="7" type="ORF">BAL341_3645</name>
</gene>
<feature type="binding site" evidence="5">
    <location>
        <position position="74"/>
    </location>
    <ligand>
        <name>substrate</name>
    </ligand>
</feature>
<dbReference type="Pfam" id="PF17836">
    <property type="entry name" value="PglD_N"/>
    <property type="match status" value="1"/>
</dbReference>
<evidence type="ECO:0000256" key="3">
    <source>
        <dbReference type="ARBA" id="ARBA00022737"/>
    </source>
</evidence>
<feature type="active site" description="Proton acceptor" evidence="4">
    <location>
        <position position="140"/>
    </location>
</feature>
<evidence type="ECO:0000256" key="2">
    <source>
        <dbReference type="ARBA" id="ARBA00022679"/>
    </source>
</evidence>
<feature type="domain" description="PglD N-terminal" evidence="6">
    <location>
        <begin position="7"/>
        <end position="83"/>
    </location>
</feature>
<organism evidence="7">
    <name type="scientific">Rheinheimera sp. BAL341</name>
    <dbReference type="NCBI Taxonomy" id="1708203"/>
    <lineage>
        <taxon>Bacteria</taxon>
        <taxon>Pseudomonadati</taxon>
        <taxon>Pseudomonadota</taxon>
        <taxon>Gammaproteobacteria</taxon>
        <taxon>Chromatiales</taxon>
        <taxon>Chromatiaceae</taxon>
        <taxon>Rheinheimera</taxon>
    </lineage>
</organism>
<dbReference type="InterPro" id="IPR041561">
    <property type="entry name" value="PglD_N"/>
</dbReference>
<dbReference type="NCBIfam" id="TIGR03570">
    <property type="entry name" value="NeuD_NnaD"/>
    <property type="match status" value="1"/>
</dbReference>
<feature type="site" description="Increases basicity of active site His" evidence="4">
    <location>
        <position position="141"/>
    </location>
</feature>
<comment type="similarity">
    <text evidence="1">Belongs to the transferase hexapeptide repeat family.</text>
</comment>
<proteinExistence type="inferred from homology"/>
<protein>
    <submittedName>
        <fullName evidence="7">4-amino-6-deoxy-N-Acetyl-D-hexosaminyl-(Lipid carrier) acetyltrasferase</fullName>
    </submittedName>
</protein>
<feature type="binding site" evidence="5">
    <location>
        <position position="149"/>
    </location>
    <ligand>
        <name>acetyl-CoA</name>
        <dbReference type="ChEBI" id="CHEBI:57288"/>
    </ligand>
</feature>
<name>A0A486XYC2_9GAMM</name>
<dbReference type="CDD" id="cd03360">
    <property type="entry name" value="LbH_AT_putative"/>
    <property type="match status" value="1"/>
</dbReference>
<dbReference type="GO" id="GO:0016740">
    <property type="term" value="F:transferase activity"/>
    <property type="evidence" value="ECO:0007669"/>
    <property type="project" value="UniProtKB-KW"/>
</dbReference>
<keyword evidence="2" id="KW-0808">Transferase</keyword>
<dbReference type="Gene3D" id="2.160.10.10">
    <property type="entry name" value="Hexapeptide repeat proteins"/>
    <property type="match status" value="1"/>
</dbReference>
<reference evidence="7" key="1">
    <citation type="submission" date="2019-04" db="EMBL/GenBank/DDBJ databases">
        <authorList>
            <person name="Brambilla D."/>
        </authorList>
    </citation>
    <scope>NUCLEOTIDE SEQUENCE</scope>
    <source>
        <strain evidence="7">BAL1</strain>
    </source>
</reference>
<keyword evidence="3" id="KW-0677">Repeat</keyword>
<dbReference type="EMBL" id="CAAJGR010000034">
    <property type="protein sequence ID" value="VHO06633.1"/>
    <property type="molecule type" value="Genomic_DNA"/>
</dbReference>
<dbReference type="PANTHER" id="PTHR43300:SF7">
    <property type="entry name" value="UDP-N-ACETYLBACILLOSAMINE N-ACETYLTRANSFERASE"/>
    <property type="match status" value="1"/>
</dbReference>
<evidence type="ECO:0000256" key="4">
    <source>
        <dbReference type="PIRSR" id="PIRSR620019-1"/>
    </source>
</evidence>
<evidence type="ECO:0000259" key="6">
    <source>
        <dbReference type="Pfam" id="PF17836"/>
    </source>
</evidence>
<dbReference type="InterPro" id="IPR018357">
    <property type="entry name" value="Hexapep_transf_CS"/>
</dbReference>
<dbReference type="Gene3D" id="3.40.50.20">
    <property type="match status" value="1"/>
</dbReference>
<evidence type="ECO:0000313" key="7">
    <source>
        <dbReference type="EMBL" id="VHO06633.1"/>
    </source>
</evidence>
<dbReference type="AlphaFoldDB" id="A0A486XYC2"/>
<dbReference type="InterPro" id="IPR020019">
    <property type="entry name" value="AcTrfase_PglD-like"/>
</dbReference>
<dbReference type="PANTHER" id="PTHR43300">
    <property type="entry name" value="ACETYLTRANSFERASE"/>
    <property type="match status" value="1"/>
</dbReference>
<dbReference type="SUPFAM" id="SSF51161">
    <property type="entry name" value="Trimeric LpxA-like enzymes"/>
    <property type="match status" value="1"/>
</dbReference>
<evidence type="ECO:0000256" key="1">
    <source>
        <dbReference type="ARBA" id="ARBA00007274"/>
    </source>
</evidence>